<name>A0A839YZG5_9SPHN</name>
<dbReference type="SUPFAM" id="SSF51445">
    <property type="entry name" value="(Trans)glycosidases"/>
    <property type="match status" value="1"/>
</dbReference>
<feature type="domain" description="Glycosyl hydrolase family 13 catalytic" evidence="2">
    <location>
        <begin position="42"/>
        <end position="356"/>
    </location>
</feature>
<dbReference type="Proteomes" id="UP000578569">
    <property type="component" value="Unassembled WGS sequence"/>
</dbReference>
<organism evidence="3 4">
    <name type="scientific">Sphingomicrobium lutaoense</name>
    <dbReference type="NCBI Taxonomy" id="515949"/>
    <lineage>
        <taxon>Bacteria</taxon>
        <taxon>Pseudomonadati</taxon>
        <taxon>Pseudomonadota</taxon>
        <taxon>Alphaproteobacteria</taxon>
        <taxon>Sphingomonadales</taxon>
        <taxon>Sphingomonadaceae</taxon>
        <taxon>Sphingomicrobium</taxon>
    </lineage>
</organism>
<evidence type="ECO:0000313" key="4">
    <source>
        <dbReference type="Proteomes" id="UP000578569"/>
    </source>
</evidence>
<dbReference type="CDD" id="cd11313">
    <property type="entry name" value="AmyAc_arch_bac_AmyA"/>
    <property type="match status" value="1"/>
</dbReference>
<dbReference type="Gene3D" id="3.20.20.80">
    <property type="entry name" value="Glycosidases"/>
    <property type="match status" value="1"/>
</dbReference>
<keyword evidence="1" id="KW-0732">Signal</keyword>
<evidence type="ECO:0000313" key="3">
    <source>
        <dbReference type="EMBL" id="MBB3763157.1"/>
    </source>
</evidence>
<dbReference type="SUPFAM" id="SSF51011">
    <property type="entry name" value="Glycosyl hydrolase domain"/>
    <property type="match status" value="1"/>
</dbReference>
<dbReference type="AlphaFoldDB" id="A0A839YZG5"/>
<dbReference type="PANTHER" id="PTHR47786">
    <property type="entry name" value="ALPHA-1,4-GLUCAN:MALTOSE-1-PHOSPHATE MALTOSYLTRANSFERASE"/>
    <property type="match status" value="1"/>
</dbReference>
<keyword evidence="3" id="KW-0326">Glycosidase</keyword>
<dbReference type="GO" id="GO:0005975">
    <property type="term" value="P:carbohydrate metabolic process"/>
    <property type="evidence" value="ECO:0007669"/>
    <property type="project" value="InterPro"/>
</dbReference>
<keyword evidence="3" id="KW-0378">Hydrolase</keyword>
<reference evidence="3 4" key="1">
    <citation type="submission" date="2020-08" db="EMBL/GenBank/DDBJ databases">
        <title>Genomic Encyclopedia of Type Strains, Phase IV (KMG-IV): sequencing the most valuable type-strain genomes for metagenomic binning, comparative biology and taxonomic classification.</title>
        <authorList>
            <person name="Goeker M."/>
        </authorList>
    </citation>
    <scope>NUCLEOTIDE SEQUENCE [LARGE SCALE GENOMIC DNA]</scope>
    <source>
        <strain evidence="3 4">DSM 24194</strain>
    </source>
</reference>
<evidence type="ECO:0000259" key="2">
    <source>
        <dbReference type="SMART" id="SM00642"/>
    </source>
</evidence>
<dbReference type="InterPro" id="IPR006047">
    <property type="entry name" value="GH13_cat_dom"/>
</dbReference>
<dbReference type="PANTHER" id="PTHR47786:SF2">
    <property type="entry name" value="GLYCOSYL HYDROLASE FAMILY 13 CATALYTIC DOMAIN-CONTAINING PROTEIN"/>
    <property type="match status" value="1"/>
</dbReference>
<dbReference type="RefSeq" id="WP_183932476.1">
    <property type="nucleotide sequence ID" value="NZ_JACICF010000001.1"/>
</dbReference>
<gene>
    <name evidence="3" type="ORF">FHS50_000180</name>
</gene>
<proteinExistence type="predicted"/>
<dbReference type="EMBL" id="JACICF010000001">
    <property type="protein sequence ID" value="MBB3763157.1"/>
    <property type="molecule type" value="Genomic_DNA"/>
</dbReference>
<comment type="caution">
    <text evidence="3">The sequence shown here is derived from an EMBL/GenBank/DDBJ whole genome shotgun (WGS) entry which is preliminary data.</text>
</comment>
<evidence type="ECO:0000256" key="1">
    <source>
        <dbReference type="SAM" id="SignalP"/>
    </source>
</evidence>
<dbReference type="GO" id="GO:0016798">
    <property type="term" value="F:hydrolase activity, acting on glycosyl bonds"/>
    <property type="evidence" value="ECO:0007669"/>
    <property type="project" value="UniProtKB-KW"/>
</dbReference>
<feature type="signal peptide" evidence="1">
    <location>
        <begin position="1"/>
        <end position="19"/>
    </location>
</feature>
<dbReference type="SMART" id="SM00642">
    <property type="entry name" value="Aamy"/>
    <property type="match status" value="1"/>
</dbReference>
<accession>A0A839YZG5</accession>
<sequence>MKNWIALALCLAAASPAAAREPRSYYPGREHVEWSRDAVIYQINTRQFSEEGTIDAARAQLPRLAEMGVDILWLMPIHPIGEEKRKGSLGSPYSIRDYKAVRDDLGSMEDFKAFVDEAHGLGMKVILDWVANHTAWDHPWVSEHPDWYQRTRTGGLIYPFDWTDIVVLDYENPELRAAMKDAMRFWVEEAGIDGYRADVAGFVPPPFWDEVRAELEAIKPVWLLAEYEGRDLHDSFDATYFWEWEKVLRKLGKGEAGPGALWSLYDTQAVEWPSGAQRMIFTSNHDENTWAGTAAERLGPALPNAFTLLFTAHGIPLIYNGQEAGLAKRLEFFEKDPIEWRDHPNAALFNDWIAFRDANPALHNAPWGGPMVRVPNSEEAKAFTFVRSADGNAVFVAQNYSDKTIRITLGDMPHAGTWVDKSVSSAQADGDRYELEEGASLTLDPWSSIVAWRSLD</sequence>
<keyword evidence="4" id="KW-1185">Reference proteome</keyword>
<dbReference type="Pfam" id="PF00128">
    <property type="entry name" value="Alpha-amylase"/>
    <property type="match status" value="2"/>
</dbReference>
<dbReference type="InterPro" id="IPR017853">
    <property type="entry name" value="GH"/>
</dbReference>
<feature type="chain" id="PRO_5032677558" evidence="1">
    <location>
        <begin position="20"/>
        <end position="456"/>
    </location>
</feature>
<protein>
    <submittedName>
        <fullName evidence="3">Glycosidase</fullName>
    </submittedName>
</protein>